<dbReference type="SUPFAM" id="SSF55874">
    <property type="entry name" value="ATPase domain of HSP90 chaperone/DNA topoisomerase II/histidine kinase"/>
    <property type="match status" value="1"/>
</dbReference>
<dbReference type="Gene3D" id="1.10.287.130">
    <property type="match status" value="1"/>
</dbReference>
<evidence type="ECO:0000313" key="10">
    <source>
        <dbReference type="EMBL" id="MDP4574251.1"/>
    </source>
</evidence>
<dbReference type="Gene3D" id="3.40.50.2300">
    <property type="match status" value="1"/>
</dbReference>
<dbReference type="PROSITE" id="PS50110">
    <property type="entry name" value="RESPONSE_REGULATORY"/>
    <property type="match status" value="1"/>
</dbReference>
<evidence type="ECO:0000259" key="9">
    <source>
        <dbReference type="PROSITE" id="PS50110"/>
    </source>
</evidence>
<evidence type="ECO:0000256" key="2">
    <source>
        <dbReference type="ARBA" id="ARBA00012438"/>
    </source>
</evidence>
<keyword evidence="6" id="KW-0597">Phosphoprotein</keyword>
<evidence type="ECO:0000259" key="8">
    <source>
        <dbReference type="PROSITE" id="PS50109"/>
    </source>
</evidence>
<proteinExistence type="predicted"/>
<dbReference type="InterPro" id="IPR036890">
    <property type="entry name" value="HATPase_C_sf"/>
</dbReference>
<keyword evidence="10" id="KW-0547">Nucleotide-binding</keyword>
<evidence type="ECO:0000313" key="11">
    <source>
        <dbReference type="Proteomes" id="UP001240639"/>
    </source>
</evidence>
<comment type="caution">
    <text evidence="10">The sequence shown here is derived from an EMBL/GenBank/DDBJ whole genome shotgun (WGS) entry which is preliminary data.</text>
</comment>
<dbReference type="SMART" id="SM00387">
    <property type="entry name" value="HATPase_c"/>
    <property type="match status" value="1"/>
</dbReference>
<dbReference type="EC" id="2.7.13.3" evidence="2"/>
<dbReference type="InterPro" id="IPR001789">
    <property type="entry name" value="Sig_transdc_resp-reg_receiver"/>
</dbReference>
<dbReference type="SMART" id="SM01080">
    <property type="entry name" value="CHASE2"/>
    <property type="match status" value="1"/>
</dbReference>
<dbReference type="InterPro" id="IPR050736">
    <property type="entry name" value="Sensor_HK_Regulatory"/>
</dbReference>
<dbReference type="PROSITE" id="PS50109">
    <property type="entry name" value="HIS_KIN"/>
    <property type="match status" value="1"/>
</dbReference>
<keyword evidence="7" id="KW-0472">Membrane</keyword>
<dbReference type="GO" id="GO:0005524">
    <property type="term" value="F:ATP binding"/>
    <property type="evidence" value="ECO:0007669"/>
    <property type="project" value="UniProtKB-KW"/>
</dbReference>
<evidence type="ECO:0000256" key="6">
    <source>
        <dbReference type="PROSITE-ProRule" id="PRU00169"/>
    </source>
</evidence>
<dbReference type="SUPFAM" id="SSF47384">
    <property type="entry name" value="Homodimeric domain of signal transducing histidine kinase"/>
    <property type="match status" value="1"/>
</dbReference>
<keyword evidence="11" id="KW-1185">Reference proteome</keyword>
<sequence length="732" mass="78149">MASGSAKTSLLRSSSRREKVFFATVAALFALIAPLQVFAPYDWMQSIVSAHINQKPYGGDGVVVAVDDATIAATPDGEWTPEQLAALLDRIASANPAQLVVENQHLDPGETQRSDVLARALGRFTSDPIWETSLPTDDRQELSASSLPPPEVEYSKVALAGDALPGPATIPAVMPVKATFSPAPVWTVYTASAATGVYPSVTNLLADGSRPGENIFNIDVSYDPETVPLISAGSVLQGGDVRPALEGRTVVIGLVTDPRRDYVATPHDFYTPKPVITLLATETLLNGPPVYIDWLPAFLVALCGAAAWLFLTPAVGRTVLLASIICLIIAPTILEAGLIYLESSAAVVFLAVLMIGRLWQKSGHAARAYREAAESKSRFLAQASHDLRQPIHAIGLLADRLEQTQLSAQQGDMVAKISWSVDNASRMFRVLLDIAAIESGALQPDIEAVSMNELLAKIDGQNSLAAEQAGVEIRFVPCDVTVLTDRALIGTMLQNLVSNAIKYSRGGRIVVGCRRVRGRMAIHVVDTGKGISQSDLALVKKEFYRGGSNSLMRSDNKGLGLSIVSRLASLLDLKFTLKSEEGRGTSAVIGGLRVTDALPEPAAPGPRNALPLAGLSVRIADDDPELVEATVRVLSQWGCDVSTTFRPPTDDVTEAVLLTDFDFGDDETLADHLATLEQIRANGTTIAILSGRHPDQIKKELPDFSGLVLTKPLRAAQLRSALMAMRTGEGPK</sequence>
<dbReference type="Proteomes" id="UP001240639">
    <property type="component" value="Unassembled WGS sequence"/>
</dbReference>
<dbReference type="CDD" id="cd00082">
    <property type="entry name" value="HisKA"/>
    <property type="match status" value="1"/>
</dbReference>
<keyword evidence="7" id="KW-1133">Transmembrane helix</keyword>
<dbReference type="SUPFAM" id="SSF52172">
    <property type="entry name" value="CheY-like"/>
    <property type="match status" value="1"/>
</dbReference>
<feature type="domain" description="Response regulatory" evidence="9">
    <location>
        <begin position="616"/>
        <end position="726"/>
    </location>
</feature>
<evidence type="ECO:0000256" key="5">
    <source>
        <dbReference type="ARBA" id="ARBA00023012"/>
    </source>
</evidence>
<gene>
    <name evidence="10" type="ORF">Q9K02_03755</name>
</gene>
<dbReference type="EMBL" id="JAVAIM010000001">
    <property type="protein sequence ID" value="MDP4574251.1"/>
    <property type="molecule type" value="Genomic_DNA"/>
</dbReference>
<dbReference type="Pfam" id="PF00512">
    <property type="entry name" value="HisKA"/>
    <property type="match status" value="1"/>
</dbReference>
<keyword evidence="10" id="KW-0067">ATP-binding</keyword>
<organism evidence="10 11">
    <name type="scientific">Qipengyuania profundimaris</name>
    <dbReference type="NCBI Taxonomy" id="3067652"/>
    <lineage>
        <taxon>Bacteria</taxon>
        <taxon>Pseudomonadati</taxon>
        <taxon>Pseudomonadota</taxon>
        <taxon>Alphaproteobacteria</taxon>
        <taxon>Sphingomonadales</taxon>
        <taxon>Erythrobacteraceae</taxon>
        <taxon>Qipengyuania</taxon>
    </lineage>
</organism>
<evidence type="ECO:0000256" key="3">
    <source>
        <dbReference type="ARBA" id="ARBA00022679"/>
    </source>
</evidence>
<dbReference type="Gene3D" id="3.30.565.10">
    <property type="entry name" value="Histidine kinase-like ATPase, C-terminal domain"/>
    <property type="match status" value="1"/>
</dbReference>
<feature type="transmembrane region" description="Helical" evidence="7">
    <location>
        <begin position="20"/>
        <end position="39"/>
    </location>
</feature>
<feature type="modified residue" description="4-aspartylphosphate" evidence="6">
    <location>
        <position position="660"/>
    </location>
</feature>
<dbReference type="RefSeq" id="WP_305931684.1">
    <property type="nucleotide sequence ID" value="NZ_JAVAIM010000001.1"/>
</dbReference>
<dbReference type="InterPro" id="IPR036097">
    <property type="entry name" value="HisK_dim/P_sf"/>
</dbReference>
<keyword evidence="4" id="KW-0418">Kinase</keyword>
<evidence type="ECO:0000256" key="7">
    <source>
        <dbReference type="SAM" id="Phobius"/>
    </source>
</evidence>
<dbReference type="PANTHER" id="PTHR43711">
    <property type="entry name" value="TWO-COMPONENT HISTIDINE KINASE"/>
    <property type="match status" value="1"/>
</dbReference>
<protein>
    <recommendedName>
        <fullName evidence="2">histidine kinase</fullName>
        <ecNumber evidence="2">2.7.13.3</ecNumber>
    </recommendedName>
</protein>
<dbReference type="InterPro" id="IPR011006">
    <property type="entry name" value="CheY-like_superfamily"/>
</dbReference>
<dbReference type="InterPro" id="IPR007890">
    <property type="entry name" value="CHASE2"/>
</dbReference>
<keyword evidence="5" id="KW-0902">Two-component regulatory system</keyword>
<feature type="domain" description="Histidine kinase" evidence="8">
    <location>
        <begin position="382"/>
        <end position="602"/>
    </location>
</feature>
<feature type="transmembrane region" description="Helical" evidence="7">
    <location>
        <begin position="318"/>
        <end position="334"/>
    </location>
</feature>
<keyword evidence="3" id="KW-0808">Transferase</keyword>
<accession>A0ABT9HM75</accession>
<dbReference type="SMART" id="SM00388">
    <property type="entry name" value="HisKA"/>
    <property type="match status" value="1"/>
</dbReference>
<comment type="catalytic activity">
    <reaction evidence="1">
        <text>ATP + protein L-histidine = ADP + protein N-phospho-L-histidine.</text>
        <dbReference type="EC" id="2.7.13.3"/>
    </reaction>
</comment>
<dbReference type="PANTHER" id="PTHR43711:SF26">
    <property type="entry name" value="SENSOR HISTIDINE KINASE RCSC"/>
    <property type="match status" value="1"/>
</dbReference>
<evidence type="ECO:0000256" key="1">
    <source>
        <dbReference type="ARBA" id="ARBA00000085"/>
    </source>
</evidence>
<dbReference type="InterPro" id="IPR005467">
    <property type="entry name" value="His_kinase_dom"/>
</dbReference>
<feature type="transmembrane region" description="Helical" evidence="7">
    <location>
        <begin position="291"/>
        <end position="311"/>
    </location>
</feature>
<dbReference type="InterPro" id="IPR003594">
    <property type="entry name" value="HATPase_dom"/>
</dbReference>
<keyword evidence="7" id="KW-0812">Transmembrane</keyword>
<evidence type="ECO:0000256" key="4">
    <source>
        <dbReference type="ARBA" id="ARBA00022777"/>
    </source>
</evidence>
<name>A0ABT9HM75_9SPHN</name>
<dbReference type="Pfam" id="PF05226">
    <property type="entry name" value="CHASE2"/>
    <property type="match status" value="1"/>
</dbReference>
<dbReference type="Pfam" id="PF02518">
    <property type="entry name" value="HATPase_c"/>
    <property type="match status" value="1"/>
</dbReference>
<dbReference type="InterPro" id="IPR003661">
    <property type="entry name" value="HisK_dim/P_dom"/>
</dbReference>
<reference evidence="10 11" key="1">
    <citation type="submission" date="2023-08" db="EMBL/GenBank/DDBJ databases">
        <title>genomic of G39.</title>
        <authorList>
            <person name="Wang Y."/>
        </authorList>
    </citation>
    <scope>NUCLEOTIDE SEQUENCE [LARGE SCALE GENOMIC DNA]</scope>
    <source>
        <strain evidence="10 11">G39</strain>
    </source>
</reference>